<keyword evidence="5" id="KW-1185">Reference proteome</keyword>
<dbReference type="EMBL" id="PJRQ01000039">
    <property type="protein sequence ID" value="PLR09972.1"/>
    <property type="molecule type" value="Genomic_DNA"/>
</dbReference>
<reference evidence="3 4" key="1">
    <citation type="submission" date="2017-12" db="EMBL/GenBank/DDBJ databases">
        <title>The genome sequence of Caulobacter flavus CGMCC1 15093.</title>
        <authorList>
            <person name="Gao J."/>
            <person name="Mao X."/>
            <person name="Sun J."/>
        </authorList>
    </citation>
    <scope>NUCLEOTIDE SEQUENCE [LARGE SCALE GENOMIC DNA]</scope>
    <source>
        <strain evidence="3 4">CGMCC1 15093</strain>
    </source>
</reference>
<dbReference type="RefSeq" id="WP_101714360.1">
    <property type="nucleotide sequence ID" value="NZ_CP026100.1"/>
</dbReference>
<dbReference type="InterPro" id="IPR021795">
    <property type="entry name" value="DUF3363"/>
</dbReference>
<feature type="compositionally biased region" description="Low complexity" evidence="1">
    <location>
        <begin position="54"/>
        <end position="64"/>
    </location>
</feature>
<dbReference type="Proteomes" id="UP000281192">
    <property type="component" value="Chromosome"/>
</dbReference>
<dbReference type="EMBL" id="CP026100">
    <property type="protein sequence ID" value="AYV46252.1"/>
    <property type="molecule type" value="Genomic_DNA"/>
</dbReference>
<proteinExistence type="predicted"/>
<evidence type="ECO:0000256" key="1">
    <source>
        <dbReference type="SAM" id="MobiDB-lite"/>
    </source>
</evidence>
<dbReference type="AlphaFoldDB" id="A0A2N5CQ90"/>
<feature type="region of interest" description="Disordered" evidence="1">
    <location>
        <begin position="33"/>
        <end position="64"/>
    </location>
</feature>
<accession>A0A2N5CQ90</accession>
<evidence type="ECO:0000313" key="3">
    <source>
        <dbReference type="EMBL" id="PLR09972.1"/>
    </source>
</evidence>
<protein>
    <submittedName>
        <fullName evidence="3">Type VI secretion protein</fullName>
    </submittedName>
</protein>
<gene>
    <name evidence="2" type="ORF">C1707_08285</name>
    <name evidence="3" type="ORF">CFHF_17950</name>
</gene>
<dbReference type="Pfam" id="PF11843">
    <property type="entry name" value="DUF3363"/>
    <property type="match status" value="2"/>
</dbReference>
<sequence>MNEFDEEFLLRPGRVGQDRTIRPAGFLTEVRTAAVRTSDPGSSPRRGGARRGARGAARANPSPAAARRVMVKARIVRHAGARYRAAPLSRHIAYLEREGVSADGARPRMFDAGGERADIEAFAARCEGDRHHFRFIVSPEDAGAMSDLRAFSRALMTTAEQDLGTRLDWVAIDHWNTDNPHLHILVRGKAQDGADLVIAGDYIAQGLRGRAQALVSLELGPRSQQEILAALATEIGADRWTSLDRDLVRAAINKGDPLAGADRQADHRQRLLGRLGHLQRLGLADETRPGAWRLAEGLETRLRDLGLKGDIIKTLHRAAARQGAGVDPRRFEIQPDEATTPVAGRLLDRGLRDELAGSAYVIIDGLDGRQHHLGFRDLADTSDAPLGAIVEVRRLGEGLQGRRLMVRSDLDLVAQVTASGATWLDRRLIAADLSSNVGGFAKEAAEATQQRLQILIERGLAEARGGRARLAPNLLARLDAAERSELVARIERETGLTHRLSAPGESVAGRYQRRYDLASGRLAMLEDGLGFRLVPWSPRLENHLGRQVAGRMIPGSRIEWSLGRARGLGL</sequence>
<name>A0A2N5CQ90_9CAUL</name>
<evidence type="ECO:0000313" key="4">
    <source>
        <dbReference type="Proteomes" id="UP000234483"/>
    </source>
</evidence>
<evidence type="ECO:0000313" key="5">
    <source>
        <dbReference type="Proteomes" id="UP000281192"/>
    </source>
</evidence>
<dbReference type="Proteomes" id="UP000234483">
    <property type="component" value="Unassembled WGS sequence"/>
</dbReference>
<dbReference type="OrthoDB" id="9809969at2"/>
<reference evidence="2 5" key="2">
    <citation type="submission" date="2018-01" db="EMBL/GenBank/DDBJ databases">
        <title>Complete genome sequence of Caulobacter flavus RHGG3.</title>
        <authorList>
            <person name="Yang E."/>
        </authorList>
    </citation>
    <scope>NUCLEOTIDE SEQUENCE [LARGE SCALE GENOMIC DNA]</scope>
    <source>
        <strain evidence="2 5">RHGG3</strain>
    </source>
</reference>
<evidence type="ECO:0000313" key="2">
    <source>
        <dbReference type="EMBL" id="AYV46252.1"/>
    </source>
</evidence>
<organism evidence="3 4">
    <name type="scientific">Caulobacter flavus</name>
    <dbReference type="NCBI Taxonomy" id="1679497"/>
    <lineage>
        <taxon>Bacteria</taxon>
        <taxon>Pseudomonadati</taxon>
        <taxon>Pseudomonadota</taxon>
        <taxon>Alphaproteobacteria</taxon>
        <taxon>Caulobacterales</taxon>
        <taxon>Caulobacteraceae</taxon>
        <taxon>Caulobacter</taxon>
    </lineage>
</organism>
<dbReference type="KEGG" id="cfh:C1707_08285"/>